<organism evidence="1 2">
    <name type="scientific">Pontibacillus yanchengensis Y32</name>
    <dbReference type="NCBI Taxonomy" id="1385514"/>
    <lineage>
        <taxon>Bacteria</taxon>
        <taxon>Bacillati</taxon>
        <taxon>Bacillota</taxon>
        <taxon>Bacilli</taxon>
        <taxon>Bacillales</taxon>
        <taxon>Bacillaceae</taxon>
        <taxon>Pontibacillus</taxon>
    </lineage>
</organism>
<protein>
    <submittedName>
        <fullName evidence="1">Uncharacterized protein</fullName>
    </submittedName>
</protein>
<name>A0A0A2T736_9BACI</name>
<dbReference type="AlphaFoldDB" id="A0A0A2T736"/>
<reference evidence="1 2" key="1">
    <citation type="journal article" date="2015" name="Stand. Genomic Sci.">
        <title>High quality draft genome sequence of the moderately halophilic bacterium Pontibacillus yanchengensis Y32(T) and comparison among Pontibacillus genomes.</title>
        <authorList>
            <person name="Huang J."/>
            <person name="Qiao Z.X."/>
            <person name="Tang J.W."/>
            <person name="Wang G."/>
        </authorList>
    </citation>
    <scope>NUCLEOTIDE SEQUENCE [LARGE SCALE GENOMIC DNA]</scope>
    <source>
        <strain evidence="1 2">Y32</strain>
    </source>
</reference>
<dbReference type="EMBL" id="AVBF01000055">
    <property type="protein sequence ID" value="KGP71627.1"/>
    <property type="molecule type" value="Genomic_DNA"/>
</dbReference>
<accession>A0A0A2T736</accession>
<proteinExistence type="predicted"/>
<keyword evidence="2" id="KW-1185">Reference proteome</keyword>
<evidence type="ECO:0000313" key="1">
    <source>
        <dbReference type="EMBL" id="KGP71627.1"/>
    </source>
</evidence>
<gene>
    <name evidence="1" type="ORF">N782_17995</name>
</gene>
<dbReference type="STRING" id="1385514.N782_17995"/>
<dbReference type="Proteomes" id="UP000030147">
    <property type="component" value="Unassembled WGS sequence"/>
</dbReference>
<comment type="caution">
    <text evidence="1">The sequence shown here is derived from an EMBL/GenBank/DDBJ whole genome shotgun (WGS) entry which is preliminary data.</text>
</comment>
<sequence>MIKFLYDLVMYQFNKQFNTSISIEVFLLYKWNNISCHPGNYKIQRLCITKKMKWPRPAPAPSD</sequence>
<evidence type="ECO:0000313" key="2">
    <source>
        <dbReference type="Proteomes" id="UP000030147"/>
    </source>
</evidence>